<feature type="domain" description="UspA" evidence="5">
    <location>
        <begin position="183"/>
        <end position="307"/>
    </location>
</feature>
<dbReference type="KEGG" id="hch:HCH_04956"/>
<evidence type="ECO:0000256" key="1">
    <source>
        <dbReference type="ARBA" id="ARBA00004496"/>
    </source>
</evidence>
<evidence type="ECO:0000313" key="7">
    <source>
        <dbReference type="Proteomes" id="UP000000238"/>
    </source>
</evidence>
<dbReference type="RefSeq" id="WP_011398710.1">
    <property type="nucleotide sequence ID" value="NC_007645.1"/>
</dbReference>
<proteinExistence type="inferred from homology"/>
<dbReference type="Proteomes" id="UP000000238">
    <property type="component" value="Chromosome"/>
</dbReference>
<evidence type="ECO:0000313" key="6">
    <source>
        <dbReference type="EMBL" id="ABC31645.1"/>
    </source>
</evidence>
<dbReference type="Pfam" id="PF00582">
    <property type="entry name" value="Usp"/>
    <property type="match status" value="2"/>
</dbReference>
<dbReference type="STRING" id="349521.HCH_04956"/>
<dbReference type="PANTHER" id="PTHR47892:SF1">
    <property type="entry name" value="UNIVERSAL STRESS PROTEIN E"/>
    <property type="match status" value="1"/>
</dbReference>
<comment type="subcellular location">
    <subcellularLocation>
        <location evidence="1">Cytoplasm</location>
    </subcellularLocation>
</comment>
<dbReference type="Gene3D" id="3.40.50.12370">
    <property type="match status" value="1"/>
</dbReference>
<accession>Q2SCH9</accession>
<dbReference type="InterPro" id="IPR006016">
    <property type="entry name" value="UspA"/>
</dbReference>
<dbReference type="SUPFAM" id="SSF52402">
    <property type="entry name" value="Adenine nucleotide alpha hydrolases-like"/>
    <property type="match status" value="2"/>
</dbReference>
<protein>
    <submittedName>
        <fullName evidence="6">Universal stress protein UspA and related nucleotide-binding protein</fullName>
    </submittedName>
</protein>
<sequence length="307" mass="35003">MEIKKLAEIKKILLVVDPTKERQEVIPRTIRLAKALGAEVELMVAEYQRALESSYPFDAKALSSAKDSCLASRERWLEAFAEQMRAHGIAVTQHVRWEKPLYKAVVERCRETQAQLIIKATHHHSILQRALFTNTDWHLMRDADAPIWFVREEHRWDGHIQVLAAVDPIEVEGSVNNLNPRILDIAHEISCRLPAELNVVHAYEPIPTGMLVEFDAIVADYEEYREKVKSKHQKALDRLLENYVESSTHVFFEEGSPEKVLPACVNQHGHDLVVMGAVSRSGVDRIFIGSTAERVLDHLECDVLVIK</sequence>
<dbReference type="OrthoDB" id="239260at2"/>
<dbReference type="GO" id="GO:0005737">
    <property type="term" value="C:cytoplasm"/>
    <property type="evidence" value="ECO:0007669"/>
    <property type="project" value="UniProtKB-SubCell"/>
</dbReference>
<dbReference type="HOGENOM" id="CLU_049301_1_2_6"/>
<reference evidence="6 7" key="1">
    <citation type="journal article" date="2005" name="Nucleic Acids Res.">
        <title>Genomic blueprint of Hahella chejuensis, a marine microbe producing an algicidal agent.</title>
        <authorList>
            <person name="Jeong H."/>
            <person name="Yim J.H."/>
            <person name="Lee C."/>
            <person name="Choi S.-H."/>
            <person name="Park Y.K."/>
            <person name="Yoon S.H."/>
            <person name="Hur C.-G."/>
            <person name="Kang H.-Y."/>
            <person name="Kim D."/>
            <person name="Lee H.H."/>
            <person name="Park K.H."/>
            <person name="Park S.-H."/>
            <person name="Park H.-S."/>
            <person name="Lee H.K."/>
            <person name="Oh T.K."/>
            <person name="Kim J.F."/>
        </authorList>
    </citation>
    <scope>NUCLEOTIDE SEQUENCE [LARGE SCALE GENOMIC DNA]</scope>
    <source>
        <strain evidence="6 7">KCTC 2396</strain>
    </source>
</reference>
<organism evidence="6 7">
    <name type="scientific">Hahella chejuensis (strain KCTC 2396)</name>
    <dbReference type="NCBI Taxonomy" id="349521"/>
    <lineage>
        <taxon>Bacteria</taxon>
        <taxon>Pseudomonadati</taxon>
        <taxon>Pseudomonadota</taxon>
        <taxon>Gammaproteobacteria</taxon>
        <taxon>Oceanospirillales</taxon>
        <taxon>Hahellaceae</taxon>
        <taxon>Hahella</taxon>
    </lineage>
</organism>
<comment type="function">
    <text evidence="4">Required for resistance to DNA-damaging agents.</text>
</comment>
<evidence type="ECO:0000256" key="2">
    <source>
        <dbReference type="ARBA" id="ARBA00008791"/>
    </source>
</evidence>
<dbReference type="EMBL" id="CP000155">
    <property type="protein sequence ID" value="ABC31645.1"/>
    <property type="molecule type" value="Genomic_DNA"/>
</dbReference>
<dbReference type="eggNOG" id="COG0589">
    <property type="taxonomic scope" value="Bacteria"/>
</dbReference>
<comment type="similarity">
    <text evidence="2">Belongs to the universal stress protein A family.</text>
</comment>
<feature type="domain" description="UspA" evidence="5">
    <location>
        <begin position="9"/>
        <end position="151"/>
    </location>
</feature>
<dbReference type="AlphaFoldDB" id="Q2SCH9"/>
<dbReference type="PANTHER" id="PTHR47892">
    <property type="entry name" value="UNIVERSAL STRESS PROTEIN E"/>
    <property type="match status" value="1"/>
</dbReference>
<evidence type="ECO:0000259" key="5">
    <source>
        <dbReference type="Pfam" id="PF00582"/>
    </source>
</evidence>
<gene>
    <name evidence="6" type="ordered locus">HCH_04956</name>
</gene>
<keyword evidence="7" id="KW-1185">Reference proteome</keyword>
<keyword evidence="3" id="KW-0963">Cytoplasm</keyword>
<name>Q2SCH9_HAHCH</name>
<evidence type="ECO:0000256" key="4">
    <source>
        <dbReference type="ARBA" id="ARBA00037131"/>
    </source>
</evidence>
<evidence type="ECO:0000256" key="3">
    <source>
        <dbReference type="ARBA" id="ARBA00022490"/>
    </source>
</evidence>